<feature type="compositionally biased region" description="Basic and acidic residues" evidence="1">
    <location>
        <begin position="234"/>
        <end position="245"/>
    </location>
</feature>
<reference evidence="2 3" key="1">
    <citation type="submission" date="2014-06" db="EMBL/GenBank/DDBJ databases">
        <title>Functional and comparative genomic analyses of the Drosophila gut microbiota identify candidate symbiosis factors.</title>
        <authorList>
            <person name="Newell P.D."/>
            <person name="Chaston J.M."/>
            <person name="Douglas A.E."/>
        </authorList>
    </citation>
    <scope>NUCLEOTIDE SEQUENCE [LARGE SCALE GENOMIC DNA]</scope>
    <source>
        <strain evidence="2 3">DmCS_006</strain>
    </source>
</reference>
<feature type="region of interest" description="Disordered" evidence="1">
    <location>
        <begin position="218"/>
        <end position="245"/>
    </location>
</feature>
<feature type="region of interest" description="Disordered" evidence="1">
    <location>
        <begin position="123"/>
        <end position="206"/>
    </location>
</feature>
<feature type="compositionally biased region" description="Polar residues" evidence="1">
    <location>
        <begin position="187"/>
        <end position="206"/>
    </location>
</feature>
<feature type="compositionally biased region" description="Basic and acidic residues" evidence="1">
    <location>
        <begin position="150"/>
        <end position="167"/>
    </location>
</feature>
<name>A0A094ZEV2_9PROT</name>
<protein>
    <submittedName>
        <fullName evidence="2">Uncharacterized protein</fullName>
    </submittedName>
</protein>
<evidence type="ECO:0000256" key="1">
    <source>
        <dbReference type="SAM" id="MobiDB-lite"/>
    </source>
</evidence>
<dbReference type="AlphaFoldDB" id="A0A094ZEV2"/>
<evidence type="ECO:0000313" key="3">
    <source>
        <dbReference type="Proteomes" id="UP000029448"/>
    </source>
</evidence>
<organism evidence="2 3">
    <name type="scientific">Acetobacter tropicalis</name>
    <dbReference type="NCBI Taxonomy" id="104102"/>
    <lineage>
        <taxon>Bacteria</taxon>
        <taxon>Pseudomonadati</taxon>
        <taxon>Pseudomonadota</taxon>
        <taxon>Alphaproteobacteria</taxon>
        <taxon>Acetobacterales</taxon>
        <taxon>Acetobacteraceae</taxon>
        <taxon>Acetobacter</taxon>
    </lineage>
</organism>
<dbReference type="EMBL" id="JOKM01000103">
    <property type="protein sequence ID" value="KGB21146.1"/>
    <property type="molecule type" value="Genomic_DNA"/>
</dbReference>
<dbReference type="STRING" id="104102.AtDm6_3141"/>
<evidence type="ECO:0000313" key="2">
    <source>
        <dbReference type="EMBL" id="KGB21146.1"/>
    </source>
</evidence>
<keyword evidence="3" id="KW-1185">Reference proteome</keyword>
<dbReference type="PATRIC" id="fig|104102.7.peg.3096"/>
<comment type="caution">
    <text evidence="2">The sequence shown here is derived from an EMBL/GenBank/DDBJ whole genome shotgun (WGS) entry which is preliminary data.</text>
</comment>
<dbReference type="Proteomes" id="UP000029448">
    <property type="component" value="Unassembled WGS sequence"/>
</dbReference>
<sequence length="408" mass="45148">MILPTVSEFDRDAITPFRLLRSMAPDLRGIVTNLHDALKEARICVFRAGDIVLDNEQIARQAWLEPDVLDRMLPMIVQSGFMARDDDGALFSPHLYERELRREERAYRRAMAVENRQAIERGIAEGSLPPTMTPQQAANASNGARGGRPRKGETAEQAKARREREMHQAQQQRKMPLMSAMSGGKTGTQNPNTKTHSVSVSVSGEDNSVSGFPIDLDIECDNNIPSSSTSVETENPKTETETEKSAYEQADAQRLAARMMAASGLGEDQAGFAMSFAKQYLGRGISPDLIVEAIAAHKQKMAKNFDAPKGFGVFKAPVERAVAGEEIAQIVSEQGAVQRDIPEWQQIMEAAYEKAGSLYGKTMQELGDFGRMTREWPIIAERNGLPPIAWTRSAYESHFHPDKQQKAA</sequence>
<gene>
    <name evidence="2" type="ORF">AtDm6_3141</name>
</gene>
<accession>A0A094ZEV2</accession>
<proteinExistence type="predicted"/>